<feature type="region of interest" description="Disordered" evidence="1">
    <location>
        <begin position="1"/>
        <end position="151"/>
    </location>
</feature>
<feature type="compositionally biased region" description="Basic and acidic residues" evidence="1">
    <location>
        <begin position="129"/>
        <end position="139"/>
    </location>
</feature>
<gene>
    <name evidence="2" type="ORF">E6C27_scaffold102G001030</name>
</gene>
<organism evidence="2 3">
    <name type="scientific">Cucumis melo var. makuwa</name>
    <name type="common">Oriental melon</name>
    <dbReference type="NCBI Taxonomy" id="1194695"/>
    <lineage>
        <taxon>Eukaryota</taxon>
        <taxon>Viridiplantae</taxon>
        <taxon>Streptophyta</taxon>
        <taxon>Embryophyta</taxon>
        <taxon>Tracheophyta</taxon>
        <taxon>Spermatophyta</taxon>
        <taxon>Magnoliopsida</taxon>
        <taxon>eudicotyledons</taxon>
        <taxon>Gunneridae</taxon>
        <taxon>Pentapetalae</taxon>
        <taxon>rosids</taxon>
        <taxon>fabids</taxon>
        <taxon>Cucurbitales</taxon>
        <taxon>Cucurbitaceae</taxon>
        <taxon>Benincaseae</taxon>
        <taxon>Cucumis</taxon>
    </lineage>
</organism>
<accession>A0A5A7UC23</accession>
<dbReference type="EMBL" id="SSTE01009593">
    <property type="protein sequence ID" value="KAA0053292.1"/>
    <property type="molecule type" value="Genomic_DNA"/>
</dbReference>
<dbReference type="AlphaFoldDB" id="A0A5A7UC23"/>
<comment type="caution">
    <text evidence="2">The sequence shown here is derived from an EMBL/GenBank/DDBJ whole genome shotgun (WGS) entry which is preliminary data.</text>
</comment>
<proteinExistence type="predicted"/>
<protein>
    <submittedName>
        <fullName evidence="2">Patellin-1-like</fullName>
    </submittedName>
</protein>
<evidence type="ECO:0000313" key="2">
    <source>
        <dbReference type="EMBL" id="KAA0053292.1"/>
    </source>
</evidence>
<name>A0A5A7UC23_CUCMM</name>
<sequence length="308" mass="34943">MATAEVVTPDTAVPEEATEVVEVEVPAPKVEEEEAPPPVEADPPAEEVAKEEDVTDPPALEETETPVEFETKEVVVEEESKEEKNEEEVVEEEEKEEKKTEEAAEGAVLEETKASEAETPVEEEEEEKAVEVVEEKPVEETEEKPEEEVEAEKAERQGKAWYMLCVRITRHVLSGQRKPRREDQTSRTRQLNVRQAKRSMCIWHFGRLLGITGRRLSEGQVSTTCKMFDVAMRLSDEGDLRKVLIKFKEEGKVRIRRILSSVDSSKVKYHIPSNLKLNFEPRLKVIEASSHEAKGVCTFEGKRFSGLK</sequence>
<dbReference type="Proteomes" id="UP000321393">
    <property type="component" value="Unassembled WGS sequence"/>
</dbReference>
<feature type="compositionally biased region" description="Acidic residues" evidence="1">
    <location>
        <begin position="76"/>
        <end position="95"/>
    </location>
</feature>
<feature type="compositionally biased region" description="Acidic residues" evidence="1">
    <location>
        <begin position="53"/>
        <end position="67"/>
    </location>
</feature>
<evidence type="ECO:0000256" key="1">
    <source>
        <dbReference type="SAM" id="MobiDB-lite"/>
    </source>
</evidence>
<reference evidence="2 3" key="1">
    <citation type="submission" date="2019-08" db="EMBL/GenBank/DDBJ databases">
        <title>Draft genome sequences of two oriental melons (Cucumis melo L. var makuwa).</title>
        <authorList>
            <person name="Kwon S.-Y."/>
        </authorList>
    </citation>
    <scope>NUCLEOTIDE SEQUENCE [LARGE SCALE GENOMIC DNA]</scope>
    <source>
        <strain evidence="3">cv. SW 3</strain>
        <tissue evidence="2">Leaf</tissue>
    </source>
</reference>
<evidence type="ECO:0000313" key="3">
    <source>
        <dbReference type="Proteomes" id="UP000321393"/>
    </source>
</evidence>
<feature type="compositionally biased region" description="Acidic residues" evidence="1">
    <location>
        <begin position="119"/>
        <end position="128"/>
    </location>
</feature>
<feature type="compositionally biased region" description="Acidic residues" evidence="1">
    <location>
        <begin position="140"/>
        <end position="150"/>
    </location>
</feature>